<sequence>MTRLFGGLLAGMNGLASLWVLFLVGLISTDVLARSLFNAPLSGVPEIVKFSIVGMVWLQMAYVLRSGNHLRTTLVLAMLPRGGQRLVLVLNALVGIGMFAMIAWLGTIEMAKSYDIGAFEGEYPVRIPVWPIWAILVFGAVATLVQFALDAVRYAVSGPSSAELPEAELVAREKGTRP</sequence>
<keyword evidence="7 9" id="KW-0472">Membrane</keyword>
<protein>
    <recommendedName>
        <fullName evidence="9">TRAP transporter small permease protein</fullName>
    </recommendedName>
</protein>
<keyword evidence="12" id="KW-1185">Reference proteome</keyword>
<dbReference type="RefSeq" id="WP_132032320.1">
    <property type="nucleotide sequence ID" value="NZ_SMAI01000008.1"/>
</dbReference>
<organism evidence="11 12">
    <name type="scientific">Aquabacter spiritensis</name>
    <dbReference type="NCBI Taxonomy" id="933073"/>
    <lineage>
        <taxon>Bacteria</taxon>
        <taxon>Pseudomonadati</taxon>
        <taxon>Pseudomonadota</taxon>
        <taxon>Alphaproteobacteria</taxon>
        <taxon>Hyphomicrobiales</taxon>
        <taxon>Xanthobacteraceae</taxon>
        <taxon>Aquabacter</taxon>
    </lineage>
</organism>
<evidence type="ECO:0000256" key="8">
    <source>
        <dbReference type="ARBA" id="ARBA00038436"/>
    </source>
</evidence>
<feature type="transmembrane region" description="Helical" evidence="9">
    <location>
        <begin position="7"/>
        <end position="27"/>
    </location>
</feature>
<feature type="transmembrane region" description="Helical" evidence="9">
    <location>
        <begin position="127"/>
        <end position="149"/>
    </location>
</feature>
<keyword evidence="5 9" id="KW-0812">Transmembrane</keyword>
<evidence type="ECO:0000259" key="10">
    <source>
        <dbReference type="Pfam" id="PF04290"/>
    </source>
</evidence>
<gene>
    <name evidence="11" type="ORF">EDC64_108153</name>
</gene>
<evidence type="ECO:0000256" key="4">
    <source>
        <dbReference type="ARBA" id="ARBA00022519"/>
    </source>
</evidence>
<keyword evidence="4 9" id="KW-0997">Cell inner membrane</keyword>
<dbReference type="AlphaFoldDB" id="A0A4R3LZ25"/>
<dbReference type="InterPro" id="IPR007387">
    <property type="entry name" value="TRAP_DctQ"/>
</dbReference>
<dbReference type="GO" id="GO:0022857">
    <property type="term" value="F:transmembrane transporter activity"/>
    <property type="evidence" value="ECO:0007669"/>
    <property type="project" value="UniProtKB-UniRule"/>
</dbReference>
<keyword evidence="2 9" id="KW-0813">Transport</keyword>
<proteinExistence type="inferred from homology"/>
<dbReference type="OrthoDB" id="4250245at2"/>
<evidence type="ECO:0000313" key="11">
    <source>
        <dbReference type="EMBL" id="TCT03987.1"/>
    </source>
</evidence>
<dbReference type="GO" id="GO:0015740">
    <property type="term" value="P:C4-dicarboxylate transport"/>
    <property type="evidence" value="ECO:0007669"/>
    <property type="project" value="TreeGrafter"/>
</dbReference>
<dbReference type="EMBL" id="SMAI01000008">
    <property type="protein sequence ID" value="TCT03987.1"/>
    <property type="molecule type" value="Genomic_DNA"/>
</dbReference>
<evidence type="ECO:0000256" key="6">
    <source>
        <dbReference type="ARBA" id="ARBA00022989"/>
    </source>
</evidence>
<dbReference type="InterPro" id="IPR055348">
    <property type="entry name" value="DctQ"/>
</dbReference>
<dbReference type="GO" id="GO:0005886">
    <property type="term" value="C:plasma membrane"/>
    <property type="evidence" value="ECO:0007669"/>
    <property type="project" value="UniProtKB-SubCell"/>
</dbReference>
<evidence type="ECO:0000313" key="12">
    <source>
        <dbReference type="Proteomes" id="UP000294664"/>
    </source>
</evidence>
<evidence type="ECO:0000256" key="5">
    <source>
        <dbReference type="ARBA" id="ARBA00022692"/>
    </source>
</evidence>
<dbReference type="Proteomes" id="UP000294664">
    <property type="component" value="Unassembled WGS sequence"/>
</dbReference>
<feature type="domain" description="Tripartite ATP-independent periplasmic transporters DctQ component" evidence="10">
    <location>
        <begin position="23"/>
        <end position="153"/>
    </location>
</feature>
<dbReference type="PANTHER" id="PTHR35011:SF10">
    <property type="entry name" value="TRAP TRANSPORTER SMALL PERMEASE PROTEIN"/>
    <property type="match status" value="1"/>
</dbReference>
<comment type="caution">
    <text evidence="11">The sequence shown here is derived from an EMBL/GenBank/DDBJ whole genome shotgun (WGS) entry which is preliminary data.</text>
</comment>
<feature type="transmembrane region" description="Helical" evidence="9">
    <location>
        <begin position="47"/>
        <end position="65"/>
    </location>
</feature>
<keyword evidence="6 9" id="KW-1133">Transmembrane helix</keyword>
<evidence type="ECO:0000256" key="7">
    <source>
        <dbReference type="ARBA" id="ARBA00023136"/>
    </source>
</evidence>
<evidence type="ECO:0000256" key="2">
    <source>
        <dbReference type="ARBA" id="ARBA00022448"/>
    </source>
</evidence>
<dbReference type="PANTHER" id="PTHR35011">
    <property type="entry name" value="2,3-DIKETO-L-GULONATE TRAP TRANSPORTER SMALL PERMEASE PROTEIN YIAM"/>
    <property type="match status" value="1"/>
</dbReference>
<name>A0A4R3LZ25_9HYPH</name>
<comment type="similarity">
    <text evidence="8 9">Belongs to the TRAP transporter small permease family.</text>
</comment>
<comment type="function">
    <text evidence="9">Part of the tripartite ATP-independent periplasmic (TRAP) transport system.</text>
</comment>
<feature type="transmembrane region" description="Helical" evidence="9">
    <location>
        <begin position="86"/>
        <end position="107"/>
    </location>
</feature>
<accession>A0A4R3LZ25</accession>
<reference evidence="11 12" key="1">
    <citation type="submission" date="2019-03" db="EMBL/GenBank/DDBJ databases">
        <title>Genomic Encyclopedia of Type Strains, Phase IV (KMG-IV): sequencing the most valuable type-strain genomes for metagenomic binning, comparative biology and taxonomic classification.</title>
        <authorList>
            <person name="Goeker M."/>
        </authorList>
    </citation>
    <scope>NUCLEOTIDE SEQUENCE [LARGE SCALE GENOMIC DNA]</scope>
    <source>
        <strain evidence="11 12">DSM 9035</strain>
    </source>
</reference>
<comment type="subunit">
    <text evidence="9">The complex comprises the extracytoplasmic solute receptor protein and the two transmembrane proteins.</text>
</comment>
<evidence type="ECO:0000256" key="9">
    <source>
        <dbReference type="RuleBase" id="RU369079"/>
    </source>
</evidence>
<dbReference type="Pfam" id="PF04290">
    <property type="entry name" value="DctQ"/>
    <property type="match status" value="1"/>
</dbReference>
<comment type="subcellular location">
    <subcellularLocation>
        <location evidence="1 9">Cell inner membrane</location>
        <topology evidence="1 9">Multi-pass membrane protein</topology>
    </subcellularLocation>
</comment>
<evidence type="ECO:0000256" key="3">
    <source>
        <dbReference type="ARBA" id="ARBA00022475"/>
    </source>
</evidence>
<keyword evidence="3" id="KW-1003">Cell membrane</keyword>
<evidence type="ECO:0000256" key="1">
    <source>
        <dbReference type="ARBA" id="ARBA00004429"/>
    </source>
</evidence>